<protein>
    <submittedName>
        <fullName evidence="3">Uncharacterized protein</fullName>
    </submittedName>
</protein>
<feature type="chain" id="PRO_5038700275" evidence="2">
    <location>
        <begin position="20"/>
        <end position="77"/>
    </location>
</feature>
<reference evidence="3" key="1">
    <citation type="submission" date="2020-02" db="EMBL/GenBank/DDBJ databases">
        <authorList>
            <person name="Meier V. D."/>
        </authorList>
    </citation>
    <scope>NUCLEOTIDE SEQUENCE</scope>
    <source>
        <strain evidence="3">AVDCRST_MAG20</strain>
    </source>
</reference>
<name>A0A6J4IGI0_9ACTN</name>
<dbReference type="AlphaFoldDB" id="A0A6J4IGI0"/>
<sequence length="77" mass="8107">MNTPKAILAGLVVTGALLAATFGLEAVAQAFGPEEIEEEHTEELDEGEHEDDPEADGNVDEADDVELGPEGEEDEEG</sequence>
<evidence type="ECO:0000256" key="2">
    <source>
        <dbReference type="SAM" id="SignalP"/>
    </source>
</evidence>
<feature type="region of interest" description="Disordered" evidence="1">
    <location>
        <begin position="30"/>
        <end position="77"/>
    </location>
</feature>
<organism evidence="3">
    <name type="scientific">uncultured Acidimicrobiales bacterium</name>
    <dbReference type="NCBI Taxonomy" id="310071"/>
    <lineage>
        <taxon>Bacteria</taxon>
        <taxon>Bacillati</taxon>
        <taxon>Actinomycetota</taxon>
        <taxon>Acidimicrobiia</taxon>
        <taxon>Acidimicrobiales</taxon>
        <taxon>environmental samples</taxon>
    </lineage>
</organism>
<dbReference type="EMBL" id="CADCSY010000096">
    <property type="protein sequence ID" value="CAA9250176.1"/>
    <property type="molecule type" value="Genomic_DNA"/>
</dbReference>
<proteinExistence type="predicted"/>
<feature type="signal peptide" evidence="2">
    <location>
        <begin position="1"/>
        <end position="19"/>
    </location>
</feature>
<evidence type="ECO:0000313" key="3">
    <source>
        <dbReference type="EMBL" id="CAA9250176.1"/>
    </source>
</evidence>
<feature type="compositionally biased region" description="Acidic residues" evidence="1">
    <location>
        <begin position="34"/>
        <end position="77"/>
    </location>
</feature>
<evidence type="ECO:0000256" key="1">
    <source>
        <dbReference type="SAM" id="MobiDB-lite"/>
    </source>
</evidence>
<accession>A0A6J4IGI0</accession>
<gene>
    <name evidence="3" type="ORF">AVDCRST_MAG20-2094</name>
</gene>
<keyword evidence="2" id="KW-0732">Signal</keyword>